<protein>
    <submittedName>
        <fullName evidence="2">Uncharacterized protein</fullName>
    </submittedName>
</protein>
<gene>
    <name evidence="2" type="ORF">BDW02DRAFT_593690</name>
</gene>
<accession>A0A6A5KT27</accession>
<dbReference type="Proteomes" id="UP000800040">
    <property type="component" value="Unassembled WGS sequence"/>
</dbReference>
<name>A0A6A5KT27_9PLEO</name>
<dbReference type="EMBL" id="ML975245">
    <property type="protein sequence ID" value="KAF1839330.1"/>
    <property type="molecule type" value="Genomic_DNA"/>
</dbReference>
<organism evidence="2 3">
    <name type="scientific">Decorospora gaudefroyi</name>
    <dbReference type="NCBI Taxonomy" id="184978"/>
    <lineage>
        <taxon>Eukaryota</taxon>
        <taxon>Fungi</taxon>
        <taxon>Dikarya</taxon>
        <taxon>Ascomycota</taxon>
        <taxon>Pezizomycotina</taxon>
        <taxon>Dothideomycetes</taxon>
        <taxon>Pleosporomycetidae</taxon>
        <taxon>Pleosporales</taxon>
        <taxon>Pleosporineae</taxon>
        <taxon>Pleosporaceae</taxon>
        <taxon>Decorospora</taxon>
    </lineage>
</organism>
<reference evidence="2" key="1">
    <citation type="submission" date="2020-01" db="EMBL/GenBank/DDBJ databases">
        <authorList>
            <consortium name="DOE Joint Genome Institute"/>
            <person name="Haridas S."/>
            <person name="Albert R."/>
            <person name="Binder M."/>
            <person name="Bloem J."/>
            <person name="Labutti K."/>
            <person name="Salamov A."/>
            <person name="Andreopoulos B."/>
            <person name="Baker S.E."/>
            <person name="Barry K."/>
            <person name="Bills G."/>
            <person name="Bluhm B.H."/>
            <person name="Cannon C."/>
            <person name="Castanera R."/>
            <person name="Culley D.E."/>
            <person name="Daum C."/>
            <person name="Ezra D."/>
            <person name="Gonzalez J.B."/>
            <person name="Henrissat B."/>
            <person name="Kuo A."/>
            <person name="Liang C."/>
            <person name="Lipzen A."/>
            <person name="Lutzoni F."/>
            <person name="Magnuson J."/>
            <person name="Mondo S."/>
            <person name="Nolan M."/>
            <person name="Ohm R."/>
            <person name="Pangilinan J."/>
            <person name="Park H.-J."/>
            <person name="Ramirez L."/>
            <person name="Alfaro M."/>
            <person name="Sun H."/>
            <person name="Tritt A."/>
            <person name="Yoshinaga Y."/>
            <person name="Zwiers L.-H."/>
            <person name="Turgeon B.G."/>
            <person name="Goodwin S.B."/>
            <person name="Spatafora J.W."/>
            <person name="Crous P.W."/>
            <person name="Grigoriev I.V."/>
        </authorList>
    </citation>
    <scope>NUCLEOTIDE SEQUENCE</scope>
    <source>
        <strain evidence="2">P77</strain>
    </source>
</reference>
<keyword evidence="3" id="KW-1185">Reference proteome</keyword>
<sequence length="122" mass="13858">MQSQSGISKRQTKKHDTKDRWQKTKELFCKFGPKHVPRLKKAARQAVEDRPLATIPHNATITHADIPNPNYVAESDIPRYAAIRPPNCVSGNEAQRLLDQVRELKDAKMPFNTTKAHGDTFL</sequence>
<feature type="region of interest" description="Disordered" evidence="1">
    <location>
        <begin position="1"/>
        <end position="21"/>
    </location>
</feature>
<evidence type="ECO:0000313" key="3">
    <source>
        <dbReference type="Proteomes" id="UP000800040"/>
    </source>
</evidence>
<evidence type="ECO:0000256" key="1">
    <source>
        <dbReference type="SAM" id="MobiDB-lite"/>
    </source>
</evidence>
<proteinExistence type="predicted"/>
<evidence type="ECO:0000313" key="2">
    <source>
        <dbReference type="EMBL" id="KAF1839330.1"/>
    </source>
</evidence>
<dbReference type="OrthoDB" id="3764734at2759"/>
<dbReference type="AlphaFoldDB" id="A0A6A5KT27"/>